<dbReference type="GeneID" id="9838030"/>
<evidence type="ECO:0000256" key="11">
    <source>
        <dbReference type="ARBA" id="ARBA00025721"/>
    </source>
</evidence>
<dbReference type="PANTHER" id="PTHR22996:SF0">
    <property type="entry name" value="RE60872P-RELATED"/>
    <property type="match status" value="1"/>
</dbReference>
<comment type="pathway">
    <text evidence="2">Protein modification; protein ubiquitination.</text>
</comment>
<evidence type="ECO:0000256" key="6">
    <source>
        <dbReference type="ARBA" id="ARBA00022723"/>
    </source>
</evidence>
<evidence type="ECO:0000256" key="1">
    <source>
        <dbReference type="ARBA" id="ARBA00000900"/>
    </source>
</evidence>
<keyword evidence="7 12" id="KW-0863">Zinc-finger</keyword>
<evidence type="ECO:0000256" key="10">
    <source>
        <dbReference type="ARBA" id="ARBA00023288"/>
    </source>
</evidence>
<organism evidence="15 16">
    <name type="scientific">Ostreococcus tauri</name>
    <name type="common">Marine green alga</name>
    <dbReference type="NCBI Taxonomy" id="70448"/>
    <lineage>
        <taxon>Eukaryota</taxon>
        <taxon>Viridiplantae</taxon>
        <taxon>Chlorophyta</taxon>
        <taxon>Mamiellophyceae</taxon>
        <taxon>Mamiellales</taxon>
        <taxon>Bathycoccaceae</taxon>
        <taxon>Ostreococcus</taxon>
    </lineage>
</organism>
<evidence type="ECO:0000256" key="8">
    <source>
        <dbReference type="ARBA" id="ARBA00022786"/>
    </source>
</evidence>
<evidence type="ECO:0000256" key="5">
    <source>
        <dbReference type="ARBA" id="ARBA00022707"/>
    </source>
</evidence>
<reference evidence="15 16" key="2">
    <citation type="journal article" date="2014" name="BMC Genomics">
        <title>An improved genome of the model marine alga Ostreococcus tauri unfolds by assessing Illumina de novo assemblies.</title>
        <authorList>
            <person name="Blanc-Mathieu R."/>
            <person name="Verhelst B."/>
            <person name="Derelle E."/>
            <person name="Rombauts S."/>
            <person name="Bouget F.Y."/>
            <person name="Carre I."/>
            <person name="Chateau A."/>
            <person name="Eyre-Walker A."/>
            <person name="Grimsley N."/>
            <person name="Moreau H."/>
            <person name="Piegu B."/>
            <person name="Rivals E."/>
            <person name="Schackwitz W."/>
            <person name="Van de Peer Y."/>
            <person name="Piganeau G."/>
        </authorList>
    </citation>
    <scope>NUCLEOTIDE SEQUENCE [LARGE SCALE GENOMIC DNA]</scope>
    <source>
        <strain evidence="16">OTTH 0595 / CCAP 157/2 / RCC745</strain>
    </source>
</reference>
<dbReference type="Proteomes" id="UP000009170">
    <property type="component" value="Unassembled WGS sequence"/>
</dbReference>
<reference evidence="16" key="1">
    <citation type="journal article" date="2006" name="Proc. Natl. Acad. Sci. U.S.A.">
        <title>Genome analysis of the smallest free-living eukaryote Ostreococcus tauri unveils many unique features.</title>
        <authorList>
            <person name="Derelle E."/>
            <person name="Ferraz C."/>
            <person name="Rombauts S."/>
            <person name="Rouze P."/>
            <person name="Worden A.Z."/>
            <person name="Robbens S."/>
            <person name="Partensky F."/>
            <person name="Degroeve S."/>
            <person name="Echeynie S."/>
            <person name="Cooke R."/>
            <person name="Saeys Y."/>
            <person name="Wuyts J."/>
            <person name="Jabbari K."/>
            <person name="Bowler C."/>
            <person name="Panaud O."/>
            <person name="Piegu B."/>
            <person name="Ball S.G."/>
            <person name="Ral J.-P."/>
            <person name="Bouget F.-Y."/>
            <person name="Piganeau G."/>
            <person name="De Baets B."/>
            <person name="Picard A."/>
            <person name="Delseny M."/>
            <person name="Demaille J."/>
            <person name="Van de Peer Y."/>
            <person name="Moreau H."/>
        </authorList>
    </citation>
    <scope>NUCLEOTIDE SEQUENCE [LARGE SCALE GENOMIC DNA]</scope>
    <source>
        <strain evidence="16">OTTH 0595 / CCAP 157/2 / RCC745</strain>
    </source>
</reference>
<dbReference type="GO" id="GO:0008270">
    <property type="term" value="F:zinc ion binding"/>
    <property type="evidence" value="ECO:0007669"/>
    <property type="project" value="UniProtKB-KW"/>
</dbReference>
<evidence type="ECO:0000256" key="7">
    <source>
        <dbReference type="ARBA" id="ARBA00022771"/>
    </source>
</evidence>
<feature type="domain" description="RING-type" evidence="14">
    <location>
        <begin position="325"/>
        <end position="367"/>
    </location>
</feature>
<evidence type="ECO:0000256" key="12">
    <source>
        <dbReference type="PROSITE-ProRule" id="PRU00175"/>
    </source>
</evidence>
<dbReference type="PROSITE" id="PS50089">
    <property type="entry name" value="ZF_RING_2"/>
    <property type="match status" value="1"/>
</dbReference>
<dbReference type="Gene3D" id="3.30.40.10">
    <property type="entry name" value="Zinc/RING finger domain, C3HC4 (zinc finger)"/>
    <property type="match status" value="1"/>
</dbReference>
<evidence type="ECO:0000256" key="9">
    <source>
        <dbReference type="ARBA" id="ARBA00022833"/>
    </source>
</evidence>
<protein>
    <recommendedName>
        <fullName evidence="3">RING-type E3 ubiquitin transferase</fullName>
        <ecNumber evidence="3">2.3.2.27</ecNumber>
    </recommendedName>
</protein>
<dbReference type="Pfam" id="PF13920">
    <property type="entry name" value="zf-C3HC4_3"/>
    <property type="match status" value="1"/>
</dbReference>
<dbReference type="InterPro" id="IPR001841">
    <property type="entry name" value="Znf_RING"/>
</dbReference>
<dbReference type="InterPro" id="IPR058981">
    <property type="entry name" value="MGRN1/RNF157-like_N"/>
</dbReference>
<evidence type="ECO:0000313" key="16">
    <source>
        <dbReference type="Proteomes" id="UP000009170"/>
    </source>
</evidence>
<keyword evidence="9" id="KW-0862">Zinc</keyword>
<comment type="caution">
    <text evidence="15">The sequence shown here is derived from an EMBL/GenBank/DDBJ whole genome shotgun (WGS) entry which is preliminary data.</text>
</comment>
<dbReference type="PANTHER" id="PTHR22996">
    <property type="entry name" value="MAHOGUNIN"/>
    <property type="match status" value="1"/>
</dbReference>
<dbReference type="FunCoup" id="A0A096P910">
    <property type="interactions" value="790"/>
</dbReference>
<dbReference type="RefSeq" id="XP_003083824.2">
    <property type="nucleotide sequence ID" value="XM_003083776.2"/>
</dbReference>
<feature type="compositionally biased region" description="Low complexity" evidence="13">
    <location>
        <begin position="49"/>
        <end position="63"/>
    </location>
</feature>
<keyword evidence="8" id="KW-0833">Ubl conjugation pathway</keyword>
<dbReference type="CDD" id="cd16789">
    <property type="entry name" value="mRING-HC-C3HC5_MGRN1-like"/>
    <property type="match status" value="1"/>
</dbReference>
<evidence type="ECO:0000256" key="4">
    <source>
        <dbReference type="ARBA" id="ARBA00022679"/>
    </source>
</evidence>
<dbReference type="InterPro" id="IPR013083">
    <property type="entry name" value="Znf_RING/FYVE/PHD"/>
</dbReference>
<feature type="region of interest" description="Disordered" evidence="13">
    <location>
        <begin position="1"/>
        <end position="130"/>
    </location>
</feature>
<dbReference type="InParanoid" id="A0A096P910"/>
<keyword evidence="10" id="KW-0449">Lipoprotein</keyword>
<name>A0A096P910_OSTTA</name>
<dbReference type="OrthoDB" id="1711136at2759"/>
<dbReference type="InterPro" id="IPR045194">
    <property type="entry name" value="MGRN1/RNF157-like"/>
</dbReference>
<dbReference type="SMART" id="SM00184">
    <property type="entry name" value="RING"/>
    <property type="match status" value="1"/>
</dbReference>
<dbReference type="EMBL" id="CAID01000017">
    <property type="protein sequence ID" value="CEG00526.1"/>
    <property type="molecule type" value="Genomic_DNA"/>
</dbReference>
<gene>
    <name evidence="15" type="ORF">OT_ostta17g00580</name>
</gene>
<feature type="compositionally biased region" description="Polar residues" evidence="13">
    <location>
        <begin position="89"/>
        <end position="102"/>
    </location>
</feature>
<dbReference type="KEGG" id="ota:OT_ostta17g00580"/>
<proteinExistence type="inferred from homology"/>
<feature type="compositionally biased region" description="Basic and acidic residues" evidence="13">
    <location>
        <begin position="70"/>
        <end position="83"/>
    </location>
</feature>
<comment type="catalytic activity">
    <reaction evidence="1">
        <text>S-ubiquitinyl-[E2 ubiquitin-conjugating enzyme]-L-cysteine + [acceptor protein]-L-lysine = [E2 ubiquitin-conjugating enzyme]-L-cysteine + N(6)-ubiquitinyl-[acceptor protein]-L-lysine.</text>
        <dbReference type="EC" id="2.3.2.27"/>
    </reaction>
</comment>
<sequence length="389" mass="41468">MGQSQSLSTRRGRRRDRGVDRAFDASGTPGIDPRADLRAHARATTDTTGAPSRSALASASTATAGGGTNERPERDANENRGTTRETTTIRSHVNVNKATITCVTGEDVESERRGDTAEKSSTPPPGVDANKFGVRFKLDCDEACRVTVAYVARELPRVSGKGAFEPASTNPIARTNPKSSIVAYVEAGLGATFTQSVEDFIDARSFGGLSELTTSNANESKIYPCVIRLECVQDDAGGTRTLADLPEVPNGGLAPLEPWVQAQTTYVEFERAGDASAPKWSARCVKQKIWVKGASYELQEIYGIVDDVHNGLNGAGGGNPDDDLCVICLTEPRNTTVLPCRHLCMCAECAHHLRLQGSTGNVCPICRNPVESLLEIKVSEVDASDASVV</sequence>
<evidence type="ECO:0000256" key="2">
    <source>
        <dbReference type="ARBA" id="ARBA00004906"/>
    </source>
</evidence>
<dbReference type="Pfam" id="PF26192">
    <property type="entry name" value="RNF157-like_N"/>
    <property type="match status" value="1"/>
</dbReference>
<keyword evidence="5" id="KW-0519">Myristate</keyword>
<keyword evidence="16" id="KW-1185">Reference proteome</keyword>
<dbReference type="EC" id="2.3.2.27" evidence="3"/>
<keyword evidence="6" id="KW-0479">Metal-binding</keyword>
<dbReference type="GO" id="GO:0016567">
    <property type="term" value="P:protein ubiquitination"/>
    <property type="evidence" value="ECO:0007669"/>
    <property type="project" value="TreeGrafter"/>
</dbReference>
<dbReference type="GO" id="GO:0061630">
    <property type="term" value="F:ubiquitin protein ligase activity"/>
    <property type="evidence" value="ECO:0007669"/>
    <property type="project" value="UniProtKB-EC"/>
</dbReference>
<evidence type="ECO:0000256" key="3">
    <source>
        <dbReference type="ARBA" id="ARBA00012483"/>
    </source>
</evidence>
<keyword evidence="4" id="KW-0808">Transferase</keyword>
<comment type="similarity">
    <text evidence="11">Belongs to the RING-type zinc finger family. LOG2 subfamily.</text>
</comment>
<evidence type="ECO:0000313" key="15">
    <source>
        <dbReference type="EMBL" id="CEG00526.1"/>
    </source>
</evidence>
<accession>A0A096P910</accession>
<evidence type="ECO:0000256" key="13">
    <source>
        <dbReference type="SAM" id="MobiDB-lite"/>
    </source>
</evidence>
<dbReference type="SUPFAM" id="SSF57850">
    <property type="entry name" value="RING/U-box"/>
    <property type="match status" value="1"/>
</dbReference>
<dbReference type="AlphaFoldDB" id="A0A096P910"/>
<evidence type="ECO:0000259" key="14">
    <source>
        <dbReference type="PROSITE" id="PS50089"/>
    </source>
</evidence>
<dbReference type="InterPro" id="IPR045195">
    <property type="entry name" value="LOG2-like_mRING_C3HC5"/>
</dbReference>